<evidence type="ECO:0000256" key="3">
    <source>
        <dbReference type="ARBA" id="ARBA00022833"/>
    </source>
</evidence>
<dbReference type="InterPro" id="IPR050234">
    <property type="entry name" value="Nuclear_hormone_rcpt_NR1"/>
</dbReference>
<dbReference type="GO" id="GO:0004879">
    <property type="term" value="F:nuclear receptor activity"/>
    <property type="evidence" value="ECO:0007669"/>
    <property type="project" value="TreeGrafter"/>
</dbReference>
<dbReference type="GO" id="GO:0000978">
    <property type="term" value="F:RNA polymerase II cis-regulatory region sequence-specific DNA binding"/>
    <property type="evidence" value="ECO:0007669"/>
    <property type="project" value="TreeGrafter"/>
</dbReference>
<dbReference type="SMART" id="SM00430">
    <property type="entry name" value="HOLI"/>
    <property type="match status" value="1"/>
</dbReference>
<keyword evidence="5" id="KW-0238">DNA-binding</keyword>
<dbReference type="InterPro" id="IPR035500">
    <property type="entry name" value="NHR-like_dom_sf"/>
</dbReference>
<evidence type="ECO:0000256" key="9">
    <source>
        <dbReference type="SAM" id="MobiDB-lite"/>
    </source>
</evidence>
<evidence type="ECO:0000256" key="5">
    <source>
        <dbReference type="ARBA" id="ARBA00023125"/>
    </source>
</evidence>
<evidence type="ECO:0000259" key="11">
    <source>
        <dbReference type="PROSITE" id="PS51843"/>
    </source>
</evidence>
<keyword evidence="7" id="KW-0675">Receptor</keyword>
<feature type="domain" description="Nuclear receptor" evidence="10">
    <location>
        <begin position="202"/>
        <end position="279"/>
    </location>
</feature>
<dbReference type="Pfam" id="PF00105">
    <property type="entry name" value="zf-C4"/>
    <property type="match status" value="1"/>
</dbReference>
<feature type="domain" description="NR LBD" evidence="11">
    <location>
        <begin position="317"/>
        <end position="561"/>
    </location>
</feature>
<dbReference type="PANTHER" id="PTHR24082">
    <property type="entry name" value="NUCLEAR HORMONE RECEPTOR"/>
    <property type="match status" value="1"/>
</dbReference>
<evidence type="ECO:0000256" key="2">
    <source>
        <dbReference type="ARBA" id="ARBA00022771"/>
    </source>
</evidence>
<keyword evidence="4" id="KW-0805">Transcription regulation</keyword>
<keyword evidence="8" id="KW-0539">Nucleus</keyword>
<evidence type="ECO:0000259" key="10">
    <source>
        <dbReference type="PROSITE" id="PS51030"/>
    </source>
</evidence>
<dbReference type="Gene3D" id="3.30.50.10">
    <property type="entry name" value="Erythroid Transcription Factor GATA-1, subunit A"/>
    <property type="match status" value="1"/>
</dbReference>
<keyword evidence="3" id="KW-0862">Zinc</keyword>
<feature type="region of interest" description="Disordered" evidence="9">
    <location>
        <begin position="1"/>
        <end position="21"/>
    </location>
</feature>
<dbReference type="PANTHER" id="PTHR24082:SF482">
    <property type="entry name" value="NUCLEAR RECEPTOR"/>
    <property type="match status" value="1"/>
</dbReference>
<evidence type="ECO:0000256" key="4">
    <source>
        <dbReference type="ARBA" id="ARBA00023015"/>
    </source>
</evidence>
<dbReference type="PROSITE" id="PS51843">
    <property type="entry name" value="NR_LBD"/>
    <property type="match status" value="1"/>
</dbReference>
<dbReference type="SUPFAM" id="SSF57716">
    <property type="entry name" value="Glucocorticoid receptor-like (DNA-binding domain)"/>
    <property type="match status" value="1"/>
</dbReference>
<evidence type="ECO:0000256" key="8">
    <source>
        <dbReference type="ARBA" id="ARBA00023242"/>
    </source>
</evidence>
<dbReference type="InterPro" id="IPR001628">
    <property type="entry name" value="Znf_hrmn_rcpt"/>
</dbReference>
<name>A0A0P4WAL7_SCYOL</name>
<reference evidence="12" key="1">
    <citation type="submission" date="2015-09" db="EMBL/GenBank/DDBJ databases">
        <title>Scylla olivacea transcriptome.</title>
        <authorList>
            <person name="Ikhwanuddin M."/>
        </authorList>
    </citation>
    <scope>NUCLEOTIDE SEQUENCE</scope>
</reference>
<protein>
    <recommendedName>
        <fullName evidence="13">Nuclear receptor domain-containing protein</fullName>
    </recommendedName>
</protein>
<dbReference type="InterPro" id="IPR000536">
    <property type="entry name" value="Nucl_hrmn_rcpt_lig-bd"/>
</dbReference>
<dbReference type="Gene3D" id="1.10.565.10">
    <property type="entry name" value="Retinoid X Receptor"/>
    <property type="match status" value="1"/>
</dbReference>
<keyword evidence="2" id="KW-0863">Zinc-finger</keyword>
<dbReference type="PRINTS" id="PR00047">
    <property type="entry name" value="STROIDFINGER"/>
</dbReference>
<dbReference type="SUPFAM" id="SSF48508">
    <property type="entry name" value="Nuclear receptor ligand-binding domain"/>
    <property type="match status" value="1"/>
</dbReference>
<dbReference type="InterPro" id="IPR013088">
    <property type="entry name" value="Znf_NHR/GATA"/>
</dbReference>
<dbReference type="AlphaFoldDB" id="A0A0P4WAL7"/>
<evidence type="ECO:0000313" key="12">
    <source>
        <dbReference type="EMBL" id="JAI65538.1"/>
    </source>
</evidence>
<sequence>MSKDGFYQSNHQPGNKTMDGLSLPSFPSTTYWYDAHSTVGSSLYPTNDGLGAPSYKGHHVEAKLAERDRDSLEWWTDSLCMSNDQRTIDPQYWGGQPSKRGYVPPYERMEPEVHPPGQPMAMLNFDAGETEYMNVSDTVRSETDERSMCCDSLSSQGFSPTSSNSDNLSIQKTSPEPYMVVDEQKRCQKRQKKEAKEKSKEDKRCGVCGDAARSMHFGGMACDSCKAFFRRSVQSGAYKTFQCPESENCPISKTNRKVCQYCRFKKSQENGMEISWVMSETDRMVLWKNRLAKQRHVQEERIKDKMYGDLPRSLDPQEADKLKNLTALQENTFSSIPYPSDCYGDTVEALANLFVCICKKLGMFFYKIEEFQEVCKNDQSLLLKNGIGMSIYLHGAYLYDNEKKTWPAESNKEALKIPPVTLGTLRKFTVVPEAFEAIMKFYNKYARDLKDEIVLSLISVIAFFQPDDPQFQDPGKIQDIQLKYLAYLQHYLQAKEGDSGVKVTFPKLLVGLADVKEILEFHNSVDIKPTINHQQISTHSSAKCQISALREMFPVMYQGLFPDCSSVLTAAEQRLPMWQQNAPIRRGKQVKPSAVLRSDQFYHPLTNQMFGRDPRTDMIITNPMEQLERTIRKQWLPPAQISDVTDRQERPANYRDLKGRIMYTESERTSASEESSKRQLKIVPSHGYRDLNEYGSVEKKRAVEFSTVEKKRVVEVLCDVLQHISCSDDAEVHSLKQKLSPHLLSNLAQRLSS</sequence>
<dbReference type="SMART" id="SM00399">
    <property type="entry name" value="ZnF_C4"/>
    <property type="match status" value="1"/>
</dbReference>
<keyword evidence="6" id="KW-0804">Transcription</keyword>
<dbReference type="GO" id="GO:0008270">
    <property type="term" value="F:zinc ion binding"/>
    <property type="evidence" value="ECO:0007669"/>
    <property type="project" value="UniProtKB-KW"/>
</dbReference>
<keyword evidence="1" id="KW-0479">Metal-binding</keyword>
<evidence type="ECO:0000256" key="1">
    <source>
        <dbReference type="ARBA" id="ARBA00022723"/>
    </source>
</evidence>
<dbReference type="GO" id="GO:0000122">
    <property type="term" value="P:negative regulation of transcription by RNA polymerase II"/>
    <property type="evidence" value="ECO:0007669"/>
    <property type="project" value="TreeGrafter"/>
</dbReference>
<dbReference type="GO" id="GO:0030154">
    <property type="term" value="P:cell differentiation"/>
    <property type="evidence" value="ECO:0007669"/>
    <property type="project" value="TreeGrafter"/>
</dbReference>
<accession>A0A0P4WAL7</accession>
<dbReference type="PROSITE" id="PS00031">
    <property type="entry name" value="NUCLEAR_REC_DBD_1"/>
    <property type="match status" value="1"/>
</dbReference>
<organism evidence="12">
    <name type="scientific">Scylla olivacea</name>
    <name type="common">Orange mud crab</name>
    <name type="synonym">Cancer olivacea</name>
    <dbReference type="NCBI Taxonomy" id="85551"/>
    <lineage>
        <taxon>Eukaryota</taxon>
        <taxon>Metazoa</taxon>
        <taxon>Ecdysozoa</taxon>
        <taxon>Arthropoda</taxon>
        <taxon>Crustacea</taxon>
        <taxon>Multicrustacea</taxon>
        <taxon>Malacostraca</taxon>
        <taxon>Eumalacostraca</taxon>
        <taxon>Eucarida</taxon>
        <taxon>Decapoda</taxon>
        <taxon>Pleocyemata</taxon>
        <taxon>Brachyura</taxon>
        <taxon>Eubrachyura</taxon>
        <taxon>Portunoidea</taxon>
        <taxon>Portunidae</taxon>
        <taxon>Portuninae</taxon>
        <taxon>Scylla</taxon>
    </lineage>
</organism>
<dbReference type="EMBL" id="GDRN01059009">
    <property type="protein sequence ID" value="JAI65538.1"/>
    <property type="molecule type" value="Transcribed_RNA"/>
</dbReference>
<evidence type="ECO:0000256" key="6">
    <source>
        <dbReference type="ARBA" id="ARBA00023163"/>
    </source>
</evidence>
<proteinExistence type="predicted"/>
<evidence type="ECO:0000256" key="7">
    <source>
        <dbReference type="ARBA" id="ARBA00023170"/>
    </source>
</evidence>
<dbReference type="EMBL" id="GDRN01059007">
    <property type="protein sequence ID" value="JAI65540.1"/>
    <property type="molecule type" value="Transcribed_RNA"/>
</dbReference>
<dbReference type="GO" id="GO:0045944">
    <property type="term" value="P:positive regulation of transcription by RNA polymerase II"/>
    <property type="evidence" value="ECO:0007669"/>
    <property type="project" value="TreeGrafter"/>
</dbReference>
<dbReference type="PROSITE" id="PS51030">
    <property type="entry name" value="NUCLEAR_REC_DBD_2"/>
    <property type="match status" value="1"/>
</dbReference>
<evidence type="ECO:0008006" key="13">
    <source>
        <dbReference type="Google" id="ProtNLM"/>
    </source>
</evidence>